<name>A0ABS1CGD8_9GAMM</name>
<evidence type="ECO:0000313" key="3">
    <source>
        <dbReference type="Proteomes" id="UP000748752"/>
    </source>
</evidence>
<dbReference type="Proteomes" id="UP000748752">
    <property type="component" value="Unassembled WGS sequence"/>
</dbReference>
<feature type="compositionally biased region" description="Low complexity" evidence="1">
    <location>
        <begin position="1"/>
        <end position="12"/>
    </location>
</feature>
<feature type="region of interest" description="Disordered" evidence="1">
    <location>
        <begin position="1"/>
        <end position="20"/>
    </location>
</feature>
<sequence>MRSASSSATRAAGPQRAHFPQRLRGAVGVAACIGLLTAPGAAARAEPEDAPRSFAEAQAAAGWQVEVLVDGSLVLTPAGAQPGAPAGTPTPAAESEDPGWRALESFGWRVETDADGATLLYPPGTVRTPAAMPPPPPASPETGSTMPPQPALSPPAADAKARLADELDALLAERGWRAEWAADGSLLLLPLRQATASAQPAAGFVPDAVARGQVELPLGNAAAVRRVAAAWIAAVGGQTLLPGQVYAVGEVYLVNVLDSAPPHDLRHQIAIHAADGRVVVLN</sequence>
<comment type="caution">
    <text evidence="2">The sequence shown here is derived from an EMBL/GenBank/DDBJ whole genome shotgun (WGS) entry which is preliminary data.</text>
</comment>
<proteinExistence type="predicted"/>
<protein>
    <recommendedName>
        <fullName evidence="4">PepSY domain-containing protein</fullName>
    </recommendedName>
</protein>
<organism evidence="2 3">
    <name type="scientific">Thiohalocapsa halophila</name>
    <dbReference type="NCBI Taxonomy" id="69359"/>
    <lineage>
        <taxon>Bacteria</taxon>
        <taxon>Pseudomonadati</taxon>
        <taxon>Pseudomonadota</taxon>
        <taxon>Gammaproteobacteria</taxon>
        <taxon>Chromatiales</taxon>
        <taxon>Chromatiaceae</taxon>
        <taxon>Thiohalocapsa</taxon>
    </lineage>
</organism>
<dbReference type="RefSeq" id="WP_200236269.1">
    <property type="nucleotide sequence ID" value="NZ_NRRV01000018.1"/>
</dbReference>
<gene>
    <name evidence="2" type="ORF">CKO31_09180</name>
</gene>
<feature type="region of interest" description="Disordered" evidence="1">
    <location>
        <begin position="117"/>
        <end position="158"/>
    </location>
</feature>
<evidence type="ECO:0008006" key="4">
    <source>
        <dbReference type="Google" id="ProtNLM"/>
    </source>
</evidence>
<accession>A0ABS1CGD8</accession>
<evidence type="ECO:0000313" key="2">
    <source>
        <dbReference type="EMBL" id="MBK1630910.1"/>
    </source>
</evidence>
<evidence type="ECO:0000256" key="1">
    <source>
        <dbReference type="SAM" id="MobiDB-lite"/>
    </source>
</evidence>
<feature type="compositionally biased region" description="Low complexity" evidence="1">
    <location>
        <begin position="79"/>
        <end position="93"/>
    </location>
</feature>
<reference evidence="2 3" key="1">
    <citation type="journal article" date="2020" name="Microorganisms">
        <title>Osmotic Adaptation and Compatible Solute Biosynthesis of Phototrophic Bacteria as Revealed from Genome Analyses.</title>
        <authorList>
            <person name="Imhoff J.F."/>
            <person name="Rahn T."/>
            <person name="Kunzel S."/>
            <person name="Keller A."/>
            <person name="Neulinger S.C."/>
        </authorList>
    </citation>
    <scope>NUCLEOTIDE SEQUENCE [LARGE SCALE GENOMIC DNA]</scope>
    <source>
        <strain evidence="2 3">DSM 6210</strain>
    </source>
</reference>
<dbReference type="EMBL" id="NRRV01000018">
    <property type="protein sequence ID" value="MBK1630910.1"/>
    <property type="molecule type" value="Genomic_DNA"/>
</dbReference>
<keyword evidence="3" id="KW-1185">Reference proteome</keyword>
<feature type="region of interest" description="Disordered" evidence="1">
    <location>
        <begin position="79"/>
        <end position="98"/>
    </location>
</feature>